<dbReference type="EMBL" id="ML119686">
    <property type="protein sequence ID" value="RPA80673.1"/>
    <property type="molecule type" value="Genomic_DNA"/>
</dbReference>
<feature type="compositionally biased region" description="Polar residues" evidence="1">
    <location>
        <begin position="15"/>
        <end position="31"/>
    </location>
</feature>
<feature type="compositionally biased region" description="Pro residues" evidence="1">
    <location>
        <begin position="271"/>
        <end position="282"/>
    </location>
</feature>
<evidence type="ECO:0000256" key="1">
    <source>
        <dbReference type="SAM" id="MobiDB-lite"/>
    </source>
</evidence>
<gene>
    <name evidence="2" type="ORF">BJ508DRAFT_127463</name>
</gene>
<proteinExistence type="predicted"/>
<name>A0A3N4I3J1_ASCIM</name>
<feature type="compositionally biased region" description="Low complexity" evidence="1">
    <location>
        <begin position="388"/>
        <end position="399"/>
    </location>
</feature>
<dbReference type="Proteomes" id="UP000275078">
    <property type="component" value="Unassembled WGS sequence"/>
</dbReference>
<feature type="region of interest" description="Disordered" evidence="1">
    <location>
        <begin position="1"/>
        <end position="150"/>
    </location>
</feature>
<feature type="compositionally biased region" description="Basic and acidic residues" evidence="1">
    <location>
        <begin position="170"/>
        <end position="180"/>
    </location>
</feature>
<accession>A0A3N4I3J1</accession>
<feature type="compositionally biased region" description="Polar residues" evidence="1">
    <location>
        <begin position="181"/>
        <end position="191"/>
    </location>
</feature>
<protein>
    <submittedName>
        <fullName evidence="2">Uncharacterized protein</fullName>
    </submittedName>
</protein>
<reference evidence="2 3" key="1">
    <citation type="journal article" date="2018" name="Nat. Ecol. Evol.">
        <title>Pezizomycetes genomes reveal the molecular basis of ectomycorrhizal truffle lifestyle.</title>
        <authorList>
            <person name="Murat C."/>
            <person name="Payen T."/>
            <person name="Noel B."/>
            <person name="Kuo A."/>
            <person name="Morin E."/>
            <person name="Chen J."/>
            <person name="Kohler A."/>
            <person name="Krizsan K."/>
            <person name="Balestrini R."/>
            <person name="Da Silva C."/>
            <person name="Montanini B."/>
            <person name="Hainaut M."/>
            <person name="Levati E."/>
            <person name="Barry K.W."/>
            <person name="Belfiori B."/>
            <person name="Cichocki N."/>
            <person name="Clum A."/>
            <person name="Dockter R.B."/>
            <person name="Fauchery L."/>
            <person name="Guy J."/>
            <person name="Iotti M."/>
            <person name="Le Tacon F."/>
            <person name="Lindquist E.A."/>
            <person name="Lipzen A."/>
            <person name="Malagnac F."/>
            <person name="Mello A."/>
            <person name="Molinier V."/>
            <person name="Miyauchi S."/>
            <person name="Poulain J."/>
            <person name="Riccioni C."/>
            <person name="Rubini A."/>
            <person name="Sitrit Y."/>
            <person name="Splivallo R."/>
            <person name="Traeger S."/>
            <person name="Wang M."/>
            <person name="Zifcakova L."/>
            <person name="Wipf D."/>
            <person name="Zambonelli A."/>
            <person name="Paolocci F."/>
            <person name="Nowrousian M."/>
            <person name="Ottonello S."/>
            <person name="Baldrian P."/>
            <person name="Spatafora J.W."/>
            <person name="Henrissat B."/>
            <person name="Nagy L.G."/>
            <person name="Aury J.M."/>
            <person name="Wincker P."/>
            <person name="Grigoriev I.V."/>
            <person name="Bonfante P."/>
            <person name="Martin F.M."/>
        </authorList>
    </citation>
    <scope>NUCLEOTIDE SEQUENCE [LARGE SCALE GENOMIC DNA]</scope>
    <source>
        <strain evidence="2 3">RN42</strain>
    </source>
</reference>
<organism evidence="2 3">
    <name type="scientific">Ascobolus immersus RN42</name>
    <dbReference type="NCBI Taxonomy" id="1160509"/>
    <lineage>
        <taxon>Eukaryota</taxon>
        <taxon>Fungi</taxon>
        <taxon>Dikarya</taxon>
        <taxon>Ascomycota</taxon>
        <taxon>Pezizomycotina</taxon>
        <taxon>Pezizomycetes</taxon>
        <taxon>Pezizales</taxon>
        <taxon>Ascobolaceae</taxon>
        <taxon>Ascobolus</taxon>
    </lineage>
</organism>
<keyword evidence="3" id="KW-1185">Reference proteome</keyword>
<feature type="compositionally biased region" description="Polar residues" evidence="1">
    <location>
        <begin position="214"/>
        <end position="239"/>
    </location>
</feature>
<sequence>MSQRTVYPSYDARPSTRNGTGSSLDLGSRTVSRFSLLTRTRESSTSYFGKRSSAPDLVGNPTTLDDTPEEQSAHGGSRRSDSPNPKKGRPWKRAVTFSLSSSGSKKTSDYPDESYFASKETIPLEGSTDDPSGRITYRKTPHPSPLPTRHMFFWGKRKRESFLQSLLPTKLKEKSRRSEDSASQSPSSHFNSLPILQKVSSHDDDDPTPLPKAQGQTSQTSRTVSPLSSRKTSQQFSRSHSLRLARPVSPLESVRSAEDDESPESPGPSTSAPPPSPWVLVPPPIWRAMKEEGSFVFRKKKHSESQSSLGQDPPPVLEISLGQSFTVSQVDLLLSERQGSPRNSSELAEDMRLRSDANSIGKGGFFRRRKPSFQVIIPRIQEAFTRRASNWSLSSSGRGSKMRRESTPISSEGEEVLSGKEEEEEKPLGSRRMSW</sequence>
<dbReference type="AlphaFoldDB" id="A0A3N4I3J1"/>
<feature type="compositionally biased region" description="Low complexity" evidence="1">
    <location>
        <begin position="32"/>
        <end position="46"/>
    </location>
</feature>
<feature type="region of interest" description="Disordered" evidence="1">
    <location>
        <begin position="388"/>
        <end position="435"/>
    </location>
</feature>
<evidence type="ECO:0000313" key="3">
    <source>
        <dbReference type="Proteomes" id="UP000275078"/>
    </source>
</evidence>
<feature type="region of interest" description="Disordered" evidence="1">
    <location>
        <begin position="298"/>
        <end position="317"/>
    </location>
</feature>
<feature type="region of interest" description="Disordered" evidence="1">
    <location>
        <begin position="165"/>
        <end position="282"/>
    </location>
</feature>
<evidence type="ECO:0000313" key="2">
    <source>
        <dbReference type="EMBL" id="RPA80673.1"/>
    </source>
</evidence>